<protein>
    <recommendedName>
        <fullName evidence="8">Integral membrane protein</fullName>
    </recommendedName>
</protein>
<evidence type="ECO:0000313" key="6">
    <source>
        <dbReference type="EMBL" id="KEQ77309.1"/>
    </source>
</evidence>
<evidence type="ECO:0000313" key="7">
    <source>
        <dbReference type="Proteomes" id="UP000027730"/>
    </source>
</evidence>
<dbReference type="PANTHER" id="PTHR31685:SF3">
    <property type="entry name" value="INTEGRAL MEMBRANE PROTEIN (AFU_ORTHOLOGUE AFUA_6G12730)"/>
    <property type="match status" value="1"/>
</dbReference>
<dbReference type="AlphaFoldDB" id="A0A074X0L5"/>
<feature type="transmembrane region" description="Helical" evidence="2">
    <location>
        <begin position="270"/>
        <end position="289"/>
    </location>
</feature>
<dbReference type="OrthoDB" id="4005299at2759"/>
<proteinExistence type="predicted"/>
<feature type="transmembrane region" description="Helical" evidence="2">
    <location>
        <begin position="70"/>
        <end position="93"/>
    </location>
</feature>
<sequence length="578" mass="64466">MLSNRISLASSAVLLLAALPLVAAHGDEDVHREMTMDMGSAYINMTSTSVAATTPDVPHNYFRYLGFAGWMYAHIVLMTIAWAVVLPVAVVFSVARSRFTTPAQFAFLAVNRLGLFTSIIYNAKTPDFYPGNAHHKMGWAVSWIATVWFLTTFLNLYMARYKKTKERHAMTADNIAQYDRLQDQDQRWSRDSGHDSATLCSGSRSPSSDSVPLHKFEIPEEGDDQDVGFEERGFIQTTSVDRFFSRKMPRISSGRALTAFKVVFTLIERCMPVLGFVSLVSGGVVYGGLYRERLIFSGMAHAVKGGIFLWYGILTLGRWMGAFSDYGWAWNVKPRYPLVSRFAARLPSAEFVESFVIFLYGASNVFLEHLNAWGKAWSAQDLEHVSITIIFFGGGLMGMLVESNTVKKLFNTSVSSWQEEATLFGDLVEKQREEWEVPKTYRTSLNPMPGLVIMLLGLSMSSHHQHSMVSTMMHQQWGTLFMGFAMARAATYVLLFLAPPKSFFPSRPPTELVASFCLISGGMIFMGSSTDAVSTIETNGLDAMFIFTIAMGLTALIMSWASICFALKGWAVRKEKTV</sequence>
<evidence type="ECO:0000256" key="3">
    <source>
        <dbReference type="SAM" id="SignalP"/>
    </source>
</evidence>
<keyword evidence="2" id="KW-0472">Membrane</keyword>
<name>A0A074X0L5_9PEZI</name>
<dbReference type="RefSeq" id="XP_013432020.1">
    <property type="nucleotide sequence ID" value="XM_013576566.1"/>
</dbReference>
<dbReference type="Proteomes" id="UP000027730">
    <property type="component" value="Unassembled WGS sequence"/>
</dbReference>
<keyword evidence="3" id="KW-0732">Signal</keyword>
<reference evidence="6 7" key="1">
    <citation type="journal article" date="2014" name="BMC Genomics">
        <title>Genome sequencing of four Aureobasidium pullulans varieties: biotechnological potential, stress tolerance, and description of new species.</title>
        <authorList>
            <person name="Gostin Ar C."/>
            <person name="Ohm R.A."/>
            <person name="Kogej T."/>
            <person name="Sonjak S."/>
            <person name="Turk M."/>
            <person name="Zajc J."/>
            <person name="Zalar P."/>
            <person name="Grube M."/>
            <person name="Sun H."/>
            <person name="Han J."/>
            <person name="Sharma A."/>
            <person name="Chiniquy J."/>
            <person name="Ngan C.Y."/>
            <person name="Lipzen A."/>
            <person name="Barry K."/>
            <person name="Grigoriev I.V."/>
            <person name="Gunde-Cimerman N."/>
        </authorList>
    </citation>
    <scope>NUCLEOTIDE SEQUENCE [LARGE SCALE GENOMIC DNA]</scope>
    <source>
        <strain evidence="6 7">CBS 147.97</strain>
    </source>
</reference>
<feature type="transmembrane region" description="Helical" evidence="2">
    <location>
        <begin position="510"/>
        <end position="528"/>
    </location>
</feature>
<organism evidence="6 7">
    <name type="scientific">Aureobasidium namibiae CBS 147.97</name>
    <dbReference type="NCBI Taxonomy" id="1043004"/>
    <lineage>
        <taxon>Eukaryota</taxon>
        <taxon>Fungi</taxon>
        <taxon>Dikarya</taxon>
        <taxon>Ascomycota</taxon>
        <taxon>Pezizomycotina</taxon>
        <taxon>Dothideomycetes</taxon>
        <taxon>Dothideomycetidae</taxon>
        <taxon>Dothideales</taxon>
        <taxon>Saccotheciaceae</taxon>
        <taxon>Aureobasidium</taxon>
    </lineage>
</organism>
<feature type="compositionally biased region" description="Basic and acidic residues" evidence="1">
    <location>
        <begin position="183"/>
        <end position="194"/>
    </location>
</feature>
<feature type="region of interest" description="Disordered" evidence="1">
    <location>
        <begin position="183"/>
        <end position="214"/>
    </location>
</feature>
<evidence type="ECO:0000259" key="5">
    <source>
        <dbReference type="Pfam" id="PF10355"/>
    </source>
</evidence>
<dbReference type="InterPro" id="IPR018825">
    <property type="entry name" value="DUF2427"/>
</dbReference>
<keyword evidence="7" id="KW-1185">Reference proteome</keyword>
<feature type="transmembrane region" description="Helical" evidence="2">
    <location>
        <begin position="543"/>
        <end position="567"/>
    </location>
</feature>
<dbReference type="Pfam" id="PF10355">
    <property type="entry name" value="Ytp1"/>
    <property type="match status" value="1"/>
</dbReference>
<accession>A0A074X0L5</accession>
<dbReference type="GeneID" id="25412797"/>
<feature type="transmembrane region" description="Helical" evidence="2">
    <location>
        <begin position="477"/>
        <end position="498"/>
    </location>
</feature>
<keyword evidence="2" id="KW-1133">Transmembrane helix</keyword>
<dbReference type="STRING" id="1043004.A0A074X0L5"/>
<evidence type="ECO:0000256" key="1">
    <source>
        <dbReference type="SAM" id="MobiDB-lite"/>
    </source>
</evidence>
<feature type="transmembrane region" description="Helical" evidence="2">
    <location>
        <begin position="138"/>
        <end position="158"/>
    </location>
</feature>
<dbReference type="EMBL" id="KL584702">
    <property type="protein sequence ID" value="KEQ77309.1"/>
    <property type="molecule type" value="Genomic_DNA"/>
</dbReference>
<gene>
    <name evidence="6" type="ORF">M436DRAFT_59315</name>
</gene>
<feature type="signal peptide" evidence="3">
    <location>
        <begin position="1"/>
        <end position="24"/>
    </location>
</feature>
<evidence type="ECO:0000256" key="2">
    <source>
        <dbReference type="SAM" id="Phobius"/>
    </source>
</evidence>
<dbReference type="Pfam" id="PF10348">
    <property type="entry name" value="DUF2427"/>
    <property type="match status" value="1"/>
</dbReference>
<feature type="domain" description="Protein YTP1-like C-terminal" evidence="5">
    <location>
        <begin position="275"/>
        <end position="568"/>
    </location>
</feature>
<dbReference type="InterPro" id="IPR018827">
    <property type="entry name" value="YTP1_C"/>
</dbReference>
<evidence type="ECO:0008006" key="8">
    <source>
        <dbReference type="Google" id="ProtNLM"/>
    </source>
</evidence>
<dbReference type="HOGENOM" id="CLU_012543_1_0_1"/>
<keyword evidence="2" id="KW-0812">Transmembrane</keyword>
<feature type="transmembrane region" description="Helical" evidence="2">
    <location>
        <begin position="382"/>
        <end position="401"/>
    </location>
</feature>
<dbReference type="PANTHER" id="PTHR31685">
    <property type="entry name" value="INTEGRAL MEMBRANE PROTEIN (AFU_ORTHOLOGUE AFUA_6G12730)-RELATED"/>
    <property type="match status" value="1"/>
</dbReference>
<feature type="compositionally biased region" description="Low complexity" evidence="1">
    <location>
        <begin position="201"/>
        <end position="210"/>
    </location>
</feature>
<feature type="domain" description="DUF2427" evidence="4">
    <location>
        <begin position="60"/>
        <end position="152"/>
    </location>
</feature>
<feature type="chain" id="PRO_5001702943" description="Integral membrane protein" evidence="3">
    <location>
        <begin position="25"/>
        <end position="578"/>
    </location>
</feature>
<evidence type="ECO:0000259" key="4">
    <source>
        <dbReference type="Pfam" id="PF10348"/>
    </source>
</evidence>
<feature type="transmembrane region" description="Helical" evidence="2">
    <location>
        <begin position="105"/>
        <end position="123"/>
    </location>
</feature>